<keyword evidence="2" id="KW-0285">Flavoprotein</keyword>
<dbReference type="SMART" id="SM00903">
    <property type="entry name" value="Flavin_Reduct"/>
    <property type="match status" value="1"/>
</dbReference>
<dbReference type="Gene3D" id="2.30.110.10">
    <property type="entry name" value="Electron Transport, Fmn-binding Protein, Chain A"/>
    <property type="match status" value="1"/>
</dbReference>
<name>A0A7J3JPV1_9CREN</name>
<dbReference type="InterPro" id="IPR002563">
    <property type="entry name" value="Flavin_Rdtase-like_dom"/>
</dbReference>
<evidence type="ECO:0000256" key="3">
    <source>
        <dbReference type="ARBA" id="ARBA00038054"/>
    </source>
</evidence>
<dbReference type="PANTHER" id="PTHR43567:SF1">
    <property type="entry name" value="FLAVOREDOXIN"/>
    <property type="match status" value="1"/>
</dbReference>
<dbReference type="InterPro" id="IPR052174">
    <property type="entry name" value="Flavoredoxin"/>
</dbReference>
<protein>
    <submittedName>
        <fullName evidence="6">Flavin reductase family protein</fullName>
    </submittedName>
</protein>
<reference evidence="6" key="1">
    <citation type="journal article" date="2020" name="mSystems">
        <title>Genome- and Community-Level Interaction Insights into Carbon Utilization and Element Cycling Functions of Hydrothermarchaeota in Hydrothermal Sediment.</title>
        <authorList>
            <person name="Zhou Z."/>
            <person name="Liu Y."/>
            <person name="Xu W."/>
            <person name="Pan J."/>
            <person name="Luo Z.H."/>
            <person name="Li M."/>
        </authorList>
    </citation>
    <scope>NUCLEOTIDE SEQUENCE [LARGE SCALE GENOMIC DNA]</scope>
    <source>
        <strain evidence="5">SpSt-618</strain>
        <strain evidence="6">SpSt-657</strain>
    </source>
</reference>
<comment type="caution">
    <text evidence="6">The sequence shown here is derived from an EMBL/GenBank/DDBJ whole genome shotgun (WGS) entry which is preliminary data.</text>
</comment>
<dbReference type="InterPro" id="IPR012349">
    <property type="entry name" value="Split_barrel_FMN-bd"/>
</dbReference>
<comment type="similarity">
    <text evidence="3">Belongs to the flavoredoxin family.</text>
</comment>
<dbReference type="EMBL" id="DTBZ01000071">
    <property type="protein sequence ID" value="HGQ17965.1"/>
    <property type="molecule type" value="Genomic_DNA"/>
</dbReference>
<evidence type="ECO:0000313" key="6">
    <source>
        <dbReference type="EMBL" id="HGQ17965.1"/>
    </source>
</evidence>
<dbReference type="Pfam" id="PF01613">
    <property type="entry name" value="Flavin_Reduct"/>
    <property type="match status" value="1"/>
</dbReference>
<organism evidence="6">
    <name type="scientific">Ignisphaera aggregans</name>
    <dbReference type="NCBI Taxonomy" id="334771"/>
    <lineage>
        <taxon>Archaea</taxon>
        <taxon>Thermoproteota</taxon>
        <taxon>Thermoprotei</taxon>
        <taxon>Desulfurococcales</taxon>
        <taxon>Desulfurococcaceae</taxon>
        <taxon>Ignisphaera</taxon>
    </lineage>
</organism>
<accession>A0A7J3JPV1</accession>
<sequence length="185" mass="21088">MDLENVVKPKKFYYLLHPRPVVIILTRCSNDKINAMPASWITPVSEDPQTIAIAIDRTSFTSECLDYSGEATVNIPSSNYIDLVYGLGITSGRDVDKIEKFKMKLAKSRSVSTPHWSEALGWLEVKVDRYIDIGEVRLYIFNVVDYYMQKDVASEWGWDLRKTNILHHGIGRGFYTVGKLLIAKP</sequence>
<dbReference type="GO" id="GO:0010181">
    <property type="term" value="F:FMN binding"/>
    <property type="evidence" value="ECO:0007669"/>
    <property type="project" value="InterPro"/>
</dbReference>
<evidence type="ECO:0000259" key="4">
    <source>
        <dbReference type="SMART" id="SM00903"/>
    </source>
</evidence>
<dbReference type="SUPFAM" id="SSF50475">
    <property type="entry name" value="FMN-binding split barrel"/>
    <property type="match status" value="1"/>
</dbReference>
<proteinExistence type="inferred from homology"/>
<feature type="domain" description="Flavin reductase like" evidence="4">
    <location>
        <begin position="15"/>
        <end position="158"/>
    </location>
</feature>
<dbReference type="PANTHER" id="PTHR43567">
    <property type="entry name" value="FLAVOREDOXIN-RELATED-RELATED"/>
    <property type="match status" value="1"/>
</dbReference>
<dbReference type="AlphaFoldDB" id="A0A7J3JPV1"/>
<evidence type="ECO:0000256" key="1">
    <source>
        <dbReference type="ARBA" id="ARBA00001917"/>
    </source>
</evidence>
<dbReference type="EMBL" id="DTAI01000064">
    <property type="protein sequence ID" value="HGN36335.1"/>
    <property type="molecule type" value="Genomic_DNA"/>
</dbReference>
<comment type="cofactor">
    <cofactor evidence="1">
        <name>FMN</name>
        <dbReference type="ChEBI" id="CHEBI:58210"/>
    </cofactor>
</comment>
<evidence type="ECO:0000313" key="5">
    <source>
        <dbReference type="EMBL" id="HGN36335.1"/>
    </source>
</evidence>
<evidence type="ECO:0000256" key="2">
    <source>
        <dbReference type="ARBA" id="ARBA00022630"/>
    </source>
</evidence>
<gene>
    <name evidence="5" type="ORF">ENT87_02115</name>
    <name evidence="6" type="ORF">ENU30_03135</name>
</gene>